<dbReference type="AlphaFoldDB" id="A0A7S3PXV4"/>
<sequence length="474" mass="52505">MSDKIMKRRRFPGPGGSGAYEPSSVISGDFEQQSHPSDTIPSIMQPDEELSSQGYARSDGRIMIDSPSRRERGLAKAKANNGNFSEDENTDDFQEVSVSPEMKTSTTSIPEGDGPQHADNANDENDDNGIGIGDDDNTNTNTSTNKKSTIFQKCMALLCPCALLCQALFRCDMGLFWKLCSSLFVLKAFYSSVMVIGLCNIFKVHRIVPNNMYVQDYTADPALAVDTMTNRVEAYLFGLWTYSDDLKFANHDDYSLGKILKEELEEIESCRFHMQTVDRDAPDGLFLNDASFTVARVFACLVVAIGFISMILVWCSAANSRGRCLVGRGGQRMRSMLPLALLLCCILECFVFLILASSVCRDSEFDEQRHCTLQEGSSLLFASIIGWLISFLGMSMVNRTQLMQAAEVFSISDDATKNDGNDGDDVFQDHKLEDLTLDETFDSEIIDGNEHGGNGDGSVSSSSRQRQRTRMEFS</sequence>
<feature type="transmembrane region" description="Helical" evidence="2">
    <location>
        <begin position="294"/>
        <end position="315"/>
    </location>
</feature>
<evidence type="ECO:0000256" key="2">
    <source>
        <dbReference type="SAM" id="Phobius"/>
    </source>
</evidence>
<accession>A0A7S3PXV4</accession>
<feature type="transmembrane region" description="Helical" evidence="2">
    <location>
        <begin position="336"/>
        <end position="359"/>
    </location>
</feature>
<proteinExistence type="predicted"/>
<feature type="region of interest" description="Disordered" evidence="1">
    <location>
        <begin position="446"/>
        <end position="474"/>
    </location>
</feature>
<gene>
    <name evidence="3" type="ORF">CDEB00056_LOCUS4169</name>
</gene>
<protein>
    <recommendedName>
        <fullName evidence="4">Transmembrane protein</fullName>
    </recommendedName>
</protein>
<feature type="compositionally biased region" description="Acidic residues" evidence="1">
    <location>
        <begin position="85"/>
        <end position="94"/>
    </location>
</feature>
<reference evidence="3" key="1">
    <citation type="submission" date="2021-01" db="EMBL/GenBank/DDBJ databases">
        <authorList>
            <person name="Corre E."/>
            <person name="Pelletier E."/>
            <person name="Niang G."/>
            <person name="Scheremetjew M."/>
            <person name="Finn R."/>
            <person name="Kale V."/>
            <person name="Holt S."/>
            <person name="Cochrane G."/>
            <person name="Meng A."/>
            <person name="Brown T."/>
            <person name="Cohen L."/>
        </authorList>
    </citation>
    <scope>NUCLEOTIDE SEQUENCE</scope>
    <source>
        <strain evidence="3">MM31A-1</strain>
    </source>
</reference>
<name>A0A7S3PXV4_9STRA</name>
<feature type="compositionally biased region" description="Basic residues" evidence="1">
    <location>
        <begin position="1"/>
        <end position="11"/>
    </location>
</feature>
<feature type="compositionally biased region" description="Basic and acidic residues" evidence="1">
    <location>
        <begin position="58"/>
        <end position="74"/>
    </location>
</feature>
<keyword evidence="2" id="KW-0472">Membrane</keyword>
<feature type="compositionally biased region" description="Acidic residues" evidence="1">
    <location>
        <begin position="121"/>
        <end position="137"/>
    </location>
</feature>
<evidence type="ECO:0000313" key="3">
    <source>
        <dbReference type="EMBL" id="CAE0459328.1"/>
    </source>
</evidence>
<keyword evidence="2" id="KW-0812">Transmembrane</keyword>
<feature type="transmembrane region" description="Helical" evidence="2">
    <location>
        <begin position="379"/>
        <end position="397"/>
    </location>
</feature>
<evidence type="ECO:0008006" key="4">
    <source>
        <dbReference type="Google" id="ProtNLM"/>
    </source>
</evidence>
<feature type="transmembrane region" description="Helical" evidence="2">
    <location>
        <begin position="183"/>
        <end position="203"/>
    </location>
</feature>
<keyword evidence="2" id="KW-1133">Transmembrane helix</keyword>
<feature type="region of interest" description="Disordered" evidence="1">
    <location>
        <begin position="1"/>
        <end position="141"/>
    </location>
</feature>
<organism evidence="3">
    <name type="scientific">Chaetoceros debilis</name>
    <dbReference type="NCBI Taxonomy" id="122233"/>
    <lineage>
        <taxon>Eukaryota</taxon>
        <taxon>Sar</taxon>
        <taxon>Stramenopiles</taxon>
        <taxon>Ochrophyta</taxon>
        <taxon>Bacillariophyta</taxon>
        <taxon>Coscinodiscophyceae</taxon>
        <taxon>Chaetocerotophycidae</taxon>
        <taxon>Chaetocerotales</taxon>
        <taxon>Chaetocerotaceae</taxon>
        <taxon>Chaetoceros</taxon>
    </lineage>
</organism>
<feature type="compositionally biased region" description="Polar residues" evidence="1">
    <location>
        <begin position="24"/>
        <end position="42"/>
    </location>
</feature>
<dbReference type="EMBL" id="HBIO01005808">
    <property type="protein sequence ID" value="CAE0459328.1"/>
    <property type="molecule type" value="Transcribed_RNA"/>
</dbReference>
<evidence type="ECO:0000256" key="1">
    <source>
        <dbReference type="SAM" id="MobiDB-lite"/>
    </source>
</evidence>